<organism evidence="2 3">
    <name type="scientific">Fusarium pseudoanthophilum</name>
    <dbReference type="NCBI Taxonomy" id="48495"/>
    <lineage>
        <taxon>Eukaryota</taxon>
        <taxon>Fungi</taxon>
        <taxon>Dikarya</taxon>
        <taxon>Ascomycota</taxon>
        <taxon>Pezizomycotina</taxon>
        <taxon>Sordariomycetes</taxon>
        <taxon>Hypocreomycetidae</taxon>
        <taxon>Hypocreales</taxon>
        <taxon>Nectriaceae</taxon>
        <taxon>Fusarium</taxon>
        <taxon>Fusarium fujikuroi species complex</taxon>
    </lineage>
</organism>
<dbReference type="EMBL" id="JAAOAR010000994">
    <property type="protein sequence ID" value="KAF5572105.1"/>
    <property type="molecule type" value="Genomic_DNA"/>
</dbReference>
<dbReference type="Proteomes" id="UP000544095">
    <property type="component" value="Unassembled WGS sequence"/>
</dbReference>
<feature type="region of interest" description="Disordered" evidence="1">
    <location>
        <begin position="1"/>
        <end position="21"/>
    </location>
</feature>
<evidence type="ECO:0000313" key="2">
    <source>
        <dbReference type="EMBL" id="KAF5572105.1"/>
    </source>
</evidence>
<accession>A0A8H5KHK3</accession>
<name>A0A8H5KHK3_9HYPO</name>
<protein>
    <submittedName>
        <fullName evidence="2">Uncharacterized protein</fullName>
    </submittedName>
</protein>
<feature type="compositionally biased region" description="Basic residues" evidence="1">
    <location>
        <begin position="1"/>
        <end position="10"/>
    </location>
</feature>
<dbReference type="AlphaFoldDB" id="A0A8H5KHK3"/>
<evidence type="ECO:0000256" key="1">
    <source>
        <dbReference type="SAM" id="MobiDB-lite"/>
    </source>
</evidence>
<sequence>MRPRAHKHNRTPWYESPRRADPDSQNRVFYIPSPWLLSNPELLSLRHFNPSKACLDKLDEIDSSKFCFLVERDPSFYRFMKYVVRIRSGTPEMLAYWLMKTMLAEVREEVYGEPTSDIGNLTTEDMLELSTKNVTDTHLAKLETMDDEDLSVYMADTNFNKFLTQVLRIRPGIPPHRVMGAVKLWARQVADGFLMV</sequence>
<proteinExistence type="predicted"/>
<comment type="caution">
    <text evidence="2">The sequence shown here is derived from an EMBL/GenBank/DDBJ whole genome shotgun (WGS) entry which is preliminary data.</text>
</comment>
<evidence type="ECO:0000313" key="3">
    <source>
        <dbReference type="Proteomes" id="UP000544095"/>
    </source>
</evidence>
<keyword evidence="3" id="KW-1185">Reference proteome</keyword>
<reference evidence="2 3" key="1">
    <citation type="submission" date="2020-05" db="EMBL/GenBank/DDBJ databases">
        <title>Identification and distribution of gene clusters putatively required for synthesis of sphingolipid metabolism inhibitors in phylogenetically diverse species of the filamentous fungus Fusarium.</title>
        <authorList>
            <person name="Kim H.-S."/>
            <person name="Busman M."/>
            <person name="Brown D.W."/>
            <person name="Divon H."/>
            <person name="Uhlig S."/>
            <person name="Proctor R.H."/>
        </authorList>
    </citation>
    <scope>NUCLEOTIDE SEQUENCE [LARGE SCALE GENOMIC DNA]</scope>
    <source>
        <strain evidence="2 3">NRRL 25211</strain>
    </source>
</reference>
<gene>
    <name evidence="2" type="ORF">FPANT_13333</name>
</gene>